<comment type="caution">
    <text evidence="2">The sequence shown here is derived from an EMBL/GenBank/DDBJ whole genome shotgun (WGS) entry which is preliminary data.</text>
</comment>
<evidence type="ECO:0000259" key="1">
    <source>
        <dbReference type="Pfam" id="PF04149"/>
    </source>
</evidence>
<keyword evidence="3" id="KW-1185">Reference proteome</keyword>
<dbReference type="InterPro" id="IPR007278">
    <property type="entry name" value="DUF397"/>
</dbReference>
<feature type="domain" description="DUF397" evidence="1">
    <location>
        <begin position="10"/>
        <end position="65"/>
    </location>
</feature>
<dbReference type="OrthoDB" id="4562195at2"/>
<accession>A0A543F8I6</accession>
<sequence>MSSVSSAETGWFKSSYSSDSVACVQVKFEPGRVLVRDTKYRGEASARPMLACSPAEWAALTAGIRAGEFDRD</sequence>
<reference evidence="2 3" key="1">
    <citation type="submission" date="2019-06" db="EMBL/GenBank/DDBJ databases">
        <title>Sequencing the genomes of 1000 actinobacteria strains.</title>
        <authorList>
            <person name="Klenk H.-P."/>
        </authorList>
    </citation>
    <scope>NUCLEOTIDE SEQUENCE [LARGE SCALE GENOMIC DNA]</scope>
    <source>
        <strain evidence="2 3">DSM 103495</strain>
    </source>
</reference>
<dbReference type="Proteomes" id="UP000316331">
    <property type="component" value="Unassembled WGS sequence"/>
</dbReference>
<evidence type="ECO:0000313" key="3">
    <source>
        <dbReference type="Proteomes" id="UP000316331"/>
    </source>
</evidence>
<gene>
    <name evidence="2" type="ORF">FB390_1749</name>
</gene>
<dbReference type="Pfam" id="PF04149">
    <property type="entry name" value="DUF397"/>
    <property type="match status" value="1"/>
</dbReference>
<dbReference type="EMBL" id="VFPG01000001">
    <property type="protein sequence ID" value="TQM30133.1"/>
    <property type="molecule type" value="Genomic_DNA"/>
</dbReference>
<dbReference type="RefSeq" id="WP_141808482.1">
    <property type="nucleotide sequence ID" value="NZ_VFPG01000001.1"/>
</dbReference>
<protein>
    <submittedName>
        <fullName evidence="2">Uncharacterized protein DUF397</fullName>
    </submittedName>
</protein>
<name>A0A543F8I6_9NOCA</name>
<dbReference type="AlphaFoldDB" id="A0A543F8I6"/>
<organism evidence="2 3">
    <name type="scientific">Nocardia bhagyanarayanae</name>
    <dbReference type="NCBI Taxonomy" id="1215925"/>
    <lineage>
        <taxon>Bacteria</taxon>
        <taxon>Bacillati</taxon>
        <taxon>Actinomycetota</taxon>
        <taxon>Actinomycetes</taxon>
        <taxon>Mycobacteriales</taxon>
        <taxon>Nocardiaceae</taxon>
        <taxon>Nocardia</taxon>
    </lineage>
</organism>
<evidence type="ECO:0000313" key="2">
    <source>
        <dbReference type="EMBL" id="TQM30133.1"/>
    </source>
</evidence>
<proteinExistence type="predicted"/>